<feature type="signal peptide" evidence="4">
    <location>
        <begin position="1"/>
        <end position="25"/>
    </location>
</feature>
<evidence type="ECO:0000256" key="2">
    <source>
        <dbReference type="ARBA" id="ARBA00022525"/>
    </source>
</evidence>
<sequence length="72" mass="7909">MKIPILLGLCISGILLLSILHVSNAEEVNSQEVPQERGYCAEKGIKCNDIHCCSNLVCKCDSSRSNCVCRKK</sequence>
<dbReference type="InterPro" id="IPR004169">
    <property type="entry name" value="Spidertoxin"/>
</dbReference>
<dbReference type="CDD" id="cd12960">
    <property type="entry name" value="Spider_toxin"/>
    <property type="match status" value="1"/>
</dbReference>
<dbReference type="GO" id="GO:0008200">
    <property type="term" value="F:ion channel inhibitor activity"/>
    <property type="evidence" value="ECO:0007669"/>
    <property type="project" value="InterPro"/>
</dbReference>
<evidence type="ECO:0000313" key="5">
    <source>
        <dbReference type="EMBL" id="AGR53500.1"/>
    </source>
</evidence>
<feature type="chain" id="PRO_5004530486" evidence="4">
    <location>
        <begin position="26"/>
        <end position="72"/>
    </location>
</feature>
<evidence type="ECO:0000256" key="4">
    <source>
        <dbReference type="SAM" id="SignalP"/>
    </source>
</evidence>
<evidence type="ECO:0000256" key="1">
    <source>
        <dbReference type="ARBA" id="ARBA00004613"/>
    </source>
</evidence>
<keyword evidence="4" id="KW-0732">Signal</keyword>
<protein>
    <submittedName>
        <fullName evidence="5">Cystine knot toxin</fullName>
    </submittedName>
</protein>
<dbReference type="GO" id="GO:0005576">
    <property type="term" value="C:extracellular region"/>
    <property type="evidence" value="ECO:0007669"/>
    <property type="project" value="UniProtKB-SubCell"/>
</dbReference>
<name>S5MFI4_9ARAC</name>
<keyword evidence="2" id="KW-0964">Secreted</keyword>
<dbReference type="AlphaFoldDB" id="S5MFI4"/>
<dbReference type="ArachnoServer" id="AS001655">
    <property type="toxin name" value="U8-pisautoxin-Dm1a"/>
</dbReference>
<evidence type="ECO:0000256" key="3">
    <source>
        <dbReference type="ARBA" id="ARBA00023157"/>
    </source>
</evidence>
<organism evidence="5">
    <name type="scientific">Dolomedes mizhoanus</name>
    <dbReference type="NCBI Taxonomy" id="1366394"/>
    <lineage>
        <taxon>Eukaryota</taxon>
        <taxon>Metazoa</taxon>
        <taxon>Ecdysozoa</taxon>
        <taxon>Arthropoda</taxon>
        <taxon>Chelicerata</taxon>
        <taxon>Arachnida</taxon>
        <taxon>Araneae</taxon>
        <taxon>Araneomorphae</taxon>
        <taxon>Entelegynae</taxon>
        <taxon>Lycosoidea</taxon>
        <taxon>Pisauridae</taxon>
        <taxon>Dolomedes</taxon>
    </lineage>
</organism>
<proteinExistence type="predicted"/>
<comment type="subcellular location">
    <subcellularLocation>
        <location evidence="1">Secreted</location>
    </subcellularLocation>
</comment>
<dbReference type="EMBL" id="KC480137">
    <property type="protein sequence ID" value="AGR53500.1"/>
    <property type="molecule type" value="Genomic_DNA"/>
</dbReference>
<reference evidence="5" key="1">
    <citation type="journal article" date="2013" name="Toxicon">
        <title>Transcriptome analysis of venom glands from a single fishing spider Dolomedes mizhoanus.</title>
        <authorList>
            <person name="Jiang L."/>
            <person name="Liu C."/>
            <person name="Duan Z."/>
            <person name="Deng M."/>
            <person name="Tang X."/>
            <person name="Liang S."/>
        </authorList>
    </citation>
    <scope>NUCLEOTIDE SEQUENCE</scope>
    <source>
        <strain evidence="5">DMTX-41</strain>
    </source>
</reference>
<keyword evidence="3" id="KW-1015">Disulfide bond</keyword>
<accession>S5MFI4</accession>